<dbReference type="Pfam" id="PF14903">
    <property type="entry name" value="WG_beta_rep"/>
    <property type="match status" value="5"/>
</dbReference>
<dbReference type="PANTHER" id="PTHR37841:SF1">
    <property type="entry name" value="DUF3298 DOMAIN-CONTAINING PROTEIN"/>
    <property type="match status" value="1"/>
</dbReference>
<evidence type="ECO:0000313" key="3">
    <source>
        <dbReference type="Proteomes" id="UP000509782"/>
    </source>
</evidence>
<feature type="signal peptide" evidence="1">
    <location>
        <begin position="1"/>
        <end position="27"/>
    </location>
</feature>
<reference evidence="2 3" key="1">
    <citation type="submission" date="2020-05" db="EMBL/GenBank/DDBJ databases">
        <title>FDA dAtabase for Regulatory Grade micrObial Sequences (FDA-ARGOS): Supporting development and validation of Infectious Disease Dx tests.</title>
        <authorList>
            <person name="Sproer C."/>
            <person name="Gronow S."/>
            <person name="Severitt S."/>
            <person name="Schroder I."/>
            <person name="Tallon L."/>
            <person name="Sadzewicz L."/>
            <person name="Zhao X."/>
            <person name="Vavikolanu K."/>
            <person name="Mehta A."/>
            <person name="Aluvathingal J."/>
            <person name="Nadendla S."/>
            <person name="Myers T."/>
            <person name="Yan Y."/>
            <person name="Sichtig H."/>
        </authorList>
    </citation>
    <scope>NUCLEOTIDE SEQUENCE [LARGE SCALE GENOMIC DNA]</scope>
    <source>
        <strain evidence="2 3">FDAARGOS_787</strain>
    </source>
</reference>
<proteinExistence type="predicted"/>
<protein>
    <submittedName>
        <fullName evidence="2">WG repeat-containing protein</fullName>
    </submittedName>
</protein>
<organism evidence="2 3">
    <name type="scientific">Achromobacter denitrificans</name>
    <name type="common">Alcaligenes denitrificans</name>
    <dbReference type="NCBI Taxonomy" id="32002"/>
    <lineage>
        <taxon>Bacteria</taxon>
        <taxon>Pseudomonadati</taxon>
        <taxon>Pseudomonadota</taxon>
        <taxon>Betaproteobacteria</taxon>
        <taxon>Burkholderiales</taxon>
        <taxon>Alcaligenaceae</taxon>
        <taxon>Achromobacter</taxon>
    </lineage>
</organism>
<dbReference type="EMBL" id="CP054569">
    <property type="protein sequence ID" value="QKQ50982.1"/>
    <property type="molecule type" value="Genomic_DNA"/>
</dbReference>
<evidence type="ECO:0000256" key="1">
    <source>
        <dbReference type="SAM" id="SignalP"/>
    </source>
</evidence>
<dbReference type="InterPro" id="IPR032774">
    <property type="entry name" value="WG_beta_rep"/>
</dbReference>
<accession>A0A6N0JUQ1</accession>
<dbReference type="AlphaFoldDB" id="A0A6N0JUQ1"/>
<dbReference type="PANTHER" id="PTHR37841">
    <property type="entry name" value="GLR2918 PROTEIN"/>
    <property type="match status" value="1"/>
</dbReference>
<dbReference type="SUPFAM" id="SSF69360">
    <property type="entry name" value="Cell wall binding repeat"/>
    <property type="match status" value="1"/>
</dbReference>
<feature type="chain" id="PRO_5026951302" evidence="1">
    <location>
        <begin position="28"/>
        <end position="1042"/>
    </location>
</feature>
<sequence>MRAPLVLKPLALALALGTLAAHGAAQARSDWIGRCAAGHYEQGGGAECQQPYQEGLAAVLTGSADDDAGAWGYLDKQGRMAIAPAYTDAESFQNGLAAVSQGERWGYIDRQGRWAIEPRYARATGFNAEGTALVEDDGRDVLIDRQGKVVKTFPLGTRSWGFQRGQKLAAMEMPQPPRLVNAVTGKAATLPEGVMRLAAPTGGYLPAQLRDTRYGGWWGLLDTNGGWAITPQTLQSRDAPIRDGDVIAVVRDDRWLFVDPRGQALSSARYRQLQVVAPGVWLAKTGRSGKAVLLDGKQKVLHRFASEYVGLQERDGWRYLIDETAIVLVDPADKLMTIAVGQGRVDVRDGEAWVSGAQAGNAEAEGAAQAGADASAQAGAEALEQAGLEVAAMPAETQDAATAAEPEAVEAAATTAEAAAADAAAADAAAADAADAADAVADVAAPAPPSPPRMASMRAVAAASVAASGVEISEGGLVQIYTRGGKPLLDAATVAQLRAYHVSAFDAGRRAQRGGAQAKLPLALLRPNDYSQPMGILTANGKIVTNADWESISSYDVSLPLPVRTRDRKTGAIDAEGNWAIPPRYTEIRPFRGTYSWASLPGSGRREIVLIDARGKPVAVPAEVLEDTREFDGELIHYRAPDENRERLWGVWNVRDGAPVLKPVYERIEEFEDDWAKVLDRGRWGVVNRKGQWVLPATYESAYEMEYLGDGLLLVPDADAHAGRGYSDRAYRLVNLRTGKTSERLAGKPEKLKDGRYIGELADGGTILFDARGGALRLSDTPPRNKVQYQDWIYIENEEREGAINARGELKVPALYGEFNPFFVQPEGLARAYDGSEYRVIDQNGKALPTKLGDGTPLAGMKRIVFQDDRNSGSVMTDLQGKEITRIPGTYSVQYRSASEGVVPYRGDGGNGRYGFVDANGKRVVGPHFDSLGPLKNGLAAAQRRQRTGKLYGYIDLTGRYAIPPLFSWVSDFQEERALVRQDGYTQYIDTKGEPLATFVTVCDTVTILDNVGRIVWPLEKMRCPAADKFELAPDNAKAKQS</sequence>
<dbReference type="RefSeq" id="WP_174717387.1">
    <property type="nucleotide sequence ID" value="NZ_CP054569.1"/>
</dbReference>
<gene>
    <name evidence="2" type="ORF">FOC81_31370</name>
</gene>
<name>A0A6N0JUQ1_ACHDE</name>
<keyword evidence="1" id="KW-0732">Signal</keyword>
<dbReference type="Proteomes" id="UP000509782">
    <property type="component" value="Chromosome"/>
</dbReference>
<evidence type="ECO:0000313" key="2">
    <source>
        <dbReference type="EMBL" id="QKQ50982.1"/>
    </source>
</evidence>